<dbReference type="GO" id="GO:0005777">
    <property type="term" value="C:peroxisome"/>
    <property type="evidence" value="ECO:0007669"/>
    <property type="project" value="TreeGrafter"/>
</dbReference>
<dbReference type="AlphaFoldDB" id="A0AAN7LNC7"/>
<organism evidence="6 7">
    <name type="scientific">Trapa natans</name>
    <name type="common">Water chestnut</name>
    <dbReference type="NCBI Taxonomy" id="22666"/>
    <lineage>
        <taxon>Eukaryota</taxon>
        <taxon>Viridiplantae</taxon>
        <taxon>Streptophyta</taxon>
        <taxon>Embryophyta</taxon>
        <taxon>Tracheophyta</taxon>
        <taxon>Spermatophyta</taxon>
        <taxon>Magnoliopsida</taxon>
        <taxon>eudicotyledons</taxon>
        <taxon>Gunneridae</taxon>
        <taxon>Pentapetalae</taxon>
        <taxon>rosids</taxon>
        <taxon>malvids</taxon>
        <taxon>Myrtales</taxon>
        <taxon>Lythraceae</taxon>
        <taxon>Trapa</taxon>
    </lineage>
</organism>
<keyword evidence="5" id="KW-0067">ATP-binding</keyword>
<comment type="caution">
    <text evidence="6">The sequence shown here is derived from an EMBL/GenBank/DDBJ whole genome shotgun (WGS) entry which is preliminary data.</text>
</comment>
<evidence type="ECO:0000256" key="5">
    <source>
        <dbReference type="ARBA" id="ARBA00022840"/>
    </source>
</evidence>
<proteinExistence type="predicted"/>
<dbReference type="GO" id="GO:0019287">
    <property type="term" value="P:isopentenyl diphosphate biosynthetic process, mevalonate pathway"/>
    <property type="evidence" value="ECO:0007669"/>
    <property type="project" value="TreeGrafter"/>
</dbReference>
<comment type="pathway">
    <text evidence="1">Isoprenoid biosynthesis; isopentenyl diphosphate biosynthesis via mevalonate pathway.</text>
</comment>
<dbReference type="Proteomes" id="UP001346149">
    <property type="component" value="Unassembled WGS sequence"/>
</dbReference>
<evidence type="ECO:0000256" key="3">
    <source>
        <dbReference type="ARBA" id="ARBA00022741"/>
    </source>
</evidence>
<accession>A0AAN7LNC7</accession>
<evidence type="ECO:0000256" key="2">
    <source>
        <dbReference type="ARBA" id="ARBA00022679"/>
    </source>
</evidence>
<evidence type="ECO:0000256" key="1">
    <source>
        <dbReference type="ARBA" id="ARBA00005092"/>
    </source>
</evidence>
<dbReference type="GO" id="GO:0004631">
    <property type="term" value="F:phosphomevalonate kinase activity"/>
    <property type="evidence" value="ECO:0007669"/>
    <property type="project" value="TreeGrafter"/>
</dbReference>
<dbReference type="InterPro" id="IPR035102">
    <property type="entry name" value="Phosphomevalonate_kinase"/>
</dbReference>
<keyword evidence="4" id="KW-0418">Kinase</keyword>
<name>A0AAN7LNC7_TRANT</name>
<gene>
    <name evidence="6" type="ORF">SAY86_020511</name>
</gene>
<dbReference type="GO" id="GO:0005524">
    <property type="term" value="F:ATP binding"/>
    <property type="evidence" value="ECO:0007669"/>
    <property type="project" value="UniProtKB-KW"/>
</dbReference>
<dbReference type="EMBL" id="JAXQNO010000011">
    <property type="protein sequence ID" value="KAK4789192.1"/>
    <property type="molecule type" value="Genomic_DNA"/>
</dbReference>
<dbReference type="GO" id="GO:0010142">
    <property type="term" value="P:farnesyl diphosphate biosynthetic process, mevalonate pathway"/>
    <property type="evidence" value="ECO:0007669"/>
    <property type="project" value="TreeGrafter"/>
</dbReference>
<sequence>MRVKKSTKMYRTLLTGKSFDYVRFSLIMKPPISVLYFHQLLGEPGTGGSSTPSMVGAVKKWQKSDPQKSIETWKVLSEANASLEKKFNLLSKLAKDQWDEYRHVIDRCSRMKAEKVLCNLNCPFLEPIELIHDMFCGLII</sequence>
<reference evidence="6 7" key="1">
    <citation type="journal article" date="2023" name="Hortic Res">
        <title>Pangenome of water caltrop reveals structural variations and asymmetric subgenome divergence after allopolyploidization.</title>
        <authorList>
            <person name="Zhang X."/>
            <person name="Chen Y."/>
            <person name="Wang L."/>
            <person name="Yuan Y."/>
            <person name="Fang M."/>
            <person name="Shi L."/>
            <person name="Lu R."/>
            <person name="Comes H.P."/>
            <person name="Ma Y."/>
            <person name="Chen Y."/>
            <person name="Huang G."/>
            <person name="Zhou Y."/>
            <person name="Zheng Z."/>
            <person name="Qiu Y."/>
        </authorList>
    </citation>
    <scope>NUCLEOTIDE SEQUENCE [LARGE SCALE GENOMIC DNA]</scope>
    <source>
        <strain evidence="6">F231</strain>
    </source>
</reference>
<keyword evidence="2" id="KW-0808">Transferase</keyword>
<evidence type="ECO:0000313" key="6">
    <source>
        <dbReference type="EMBL" id="KAK4789192.1"/>
    </source>
</evidence>
<dbReference type="PANTHER" id="PTHR31814:SF2">
    <property type="entry name" value="PHOSPHOMEVALONATE KINASE"/>
    <property type="match status" value="1"/>
</dbReference>
<keyword evidence="3" id="KW-0547">Nucleotide-binding</keyword>
<protein>
    <submittedName>
        <fullName evidence="6">Uncharacterized protein</fullName>
    </submittedName>
</protein>
<evidence type="ECO:0000256" key="4">
    <source>
        <dbReference type="ARBA" id="ARBA00022777"/>
    </source>
</evidence>
<evidence type="ECO:0000313" key="7">
    <source>
        <dbReference type="Proteomes" id="UP001346149"/>
    </source>
</evidence>
<dbReference type="PANTHER" id="PTHR31814">
    <property type="match status" value="1"/>
</dbReference>
<keyword evidence="7" id="KW-1185">Reference proteome</keyword>